<evidence type="ECO:0000313" key="2">
    <source>
        <dbReference type="Proteomes" id="UP000259273"/>
    </source>
</evidence>
<evidence type="ECO:0000313" key="1">
    <source>
        <dbReference type="EMBL" id="HAN26648.1"/>
    </source>
</evidence>
<sequence>MRLLLIIALRLWKNMLNSRRATLLILTLLTTVIGASSANAQRGANVTAPPPVGNMAPDAMAALSNVELQGVRLHMPIGEAIDALQAQAYDFDLQKNQQMGRGSSLATYTFVKGTVASNQQDRERFLLHVRMDTPNDPRKRNLFNPDWPVIGVGYILQDRDNRENIRQYTGYDWSGTPQEALTSHARQIICPTLAAEGFACRETDSGFTTDLLQDGSRGGALGSFSAAADGTYKVSLQAEQLR</sequence>
<proteinExistence type="predicted"/>
<dbReference type="STRING" id="1121937.GCA_000423125_00022"/>
<comment type="caution">
    <text evidence="1">The sequence shown here is derived from an EMBL/GenBank/DDBJ whole genome shotgun (WGS) entry which is preliminary data.</text>
</comment>
<dbReference type="EMBL" id="DMND01000051">
    <property type="protein sequence ID" value="HAN26648.1"/>
    <property type="molecule type" value="Genomic_DNA"/>
</dbReference>
<gene>
    <name evidence="1" type="ORF">DCP75_02785</name>
</gene>
<dbReference type="Proteomes" id="UP000259273">
    <property type="component" value="Unassembled WGS sequence"/>
</dbReference>
<dbReference type="AlphaFoldDB" id="A0A3C1KJM6"/>
<protein>
    <submittedName>
        <fullName evidence="1">Uncharacterized protein</fullName>
    </submittedName>
</protein>
<organism evidence="1 2">
    <name type="scientific">Haliea salexigens</name>
    <dbReference type="NCBI Taxonomy" id="287487"/>
    <lineage>
        <taxon>Bacteria</taxon>
        <taxon>Pseudomonadati</taxon>
        <taxon>Pseudomonadota</taxon>
        <taxon>Gammaproteobacteria</taxon>
        <taxon>Cellvibrionales</taxon>
        <taxon>Halieaceae</taxon>
        <taxon>Haliea</taxon>
    </lineage>
</organism>
<name>A0A3C1KJM6_9GAMM</name>
<reference evidence="1 2" key="1">
    <citation type="journal article" date="2018" name="Nat. Biotechnol.">
        <title>A standardized bacterial taxonomy based on genome phylogeny substantially revises the tree of life.</title>
        <authorList>
            <person name="Parks D.H."/>
            <person name="Chuvochina M."/>
            <person name="Waite D.W."/>
            <person name="Rinke C."/>
            <person name="Skarshewski A."/>
            <person name="Chaumeil P.A."/>
            <person name="Hugenholtz P."/>
        </authorList>
    </citation>
    <scope>NUCLEOTIDE SEQUENCE [LARGE SCALE GENOMIC DNA]</scope>
    <source>
        <strain evidence="1">UBA9158</strain>
    </source>
</reference>
<accession>A0A3C1KJM6</accession>